<dbReference type="AlphaFoldDB" id="A0A7G5XEP1"/>
<evidence type="ECO:0008006" key="3">
    <source>
        <dbReference type="Google" id="ProtNLM"/>
    </source>
</evidence>
<organism evidence="1 2">
    <name type="scientific">Lacibacter sediminis</name>
    <dbReference type="NCBI Taxonomy" id="2760713"/>
    <lineage>
        <taxon>Bacteria</taxon>
        <taxon>Pseudomonadati</taxon>
        <taxon>Bacteroidota</taxon>
        <taxon>Chitinophagia</taxon>
        <taxon>Chitinophagales</taxon>
        <taxon>Chitinophagaceae</taxon>
        <taxon>Lacibacter</taxon>
    </lineage>
</organism>
<protein>
    <recommendedName>
        <fullName evidence="3">Outer membrane protein beta-barrel domain-containing protein</fullName>
    </recommendedName>
</protein>
<gene>
    <name evidence="1" type="ORF">H4075_17990</name>
</gene>
<dbReference type="KEGG" id="lacs:H4075_17990"/>
<keyword evidence="2" id="KW-1185">Reference proteome</keyword>
<evidence type="ECO:0000313" key="2">
    <source>
        <dbReference type="Proteomes" id="UP000515344"/>
    </source>
</evidence>
<sequence>MERFMYQDESFERMLKDKADEYRMYPSQQSWENIQKRIRPKNNLFNFKSIGLSAALLLGFAISISDEQTTKDTNSSFVTNFMDDQEVPVTTAQSQKNTAKVIPISAAIRVNRISTEFPETITTESVETPVNESIAQPFEIAASIATEEEMPSLPKATVTIEPSSLKPSAPAIINTVEEKTIDIVPNESSISVEPDPGEANLSANLDLPVITVPKPKRQLQFYIASSASYRVLYSDNKLTFGNLLQQDPEKVAKHSPSLGVEFGTAVLLPLSKNINFRTGIQINYTRYNVELFRSNPQVATVIMNNNNGVIQRVTSLSSQNNSGLFKSDEVANETYQLSIPIGFEFRLAGKRKLQWNLATNIQPTYLLSASGYLLTSNFEKYIKAPDLLSNLNLNTALETFLRWNVKDIQLQAGPQLRYQLFSNSQEGYPIKEHLVDYGFRIGIVKTLK</sequence>
<dbReference type="Proteomes" id="UP000515344">
    <property type="component" value="Chromosome"/>
</dbReference>
<dbReference type="EMBL" id="CP060007">
    <property type="protein sequence ID" value="QNA43944.1"/>
    <property type="molecule type" value="Genomic_DNA"/>
</dbReference>
<reference evidence="2" key="1">
    <citation type="submission" date="2020-08" db="EMBL/GenBank/DDBJ databases">
        <title>Lacibacter sp. S13-6-6 genome sequencing.</title>
        <authorList>
            <person name="Jin L."/>
        </authorList>
    </citation>
    <scope>NUCLEOTIDE SEQUENCE [LARGE SCALE GENOMIC DNA]</scope>
    <source>
        <strain evidence="2">S13-6-6</strain>
    </source>
</reference>
<proteinExistence type="predicted"/>
<dbReference type="RefSeq" id="WP_182802206.1">
    <property type="nucleotide sequence ID" value="NZ_CP060007.1"/>
</dbReference>
<name>A0A7G5XEP1_9BACT</name>
<accession>A0A7G5XEP1</accession>
<evidence type="ECO:0000313" key="1">
    <source>
        <dbReference type="EMBL" id="QNA43944.1"/>
    </source>
</evidence>